<feature type="region of interest" description="Disordered" evidence="17">
    <location>
        <begin position="591"/>
        <end position="641"/>
    </location>
</feature>
<feature type="compositionally biased region" description="Low complexity" evidence="17">
    <location>
        <begin position="611"/>
        <end position="630"/>
    </location>
</feature>
<evidence type="ECO:0000256" key="6">
    <source>
        <dbReference type="ARBA" id="ARBA00022692"/>
    </source>
</evidence>
<dbReference type="Proteomes" id="UP000820818">
    <property type="component" value="Linkage Group LG3"/>
</dbReference>
<keyword evidence="8 16" id="KW-0297">G-protein coupled receptor</keyword>
<feature type="region of interest" description="Disordered" evidence="17">
    <location>
        <begin position="1"/>
        <end position="33"/>
    </location>
</feature>
<evidence type="ECO:0000259" key="19">
    <source>
        <dbReference type="PROSITE" id="PS50262"/>
    </source>
</evidence>
<keyword evidence="10 18" id="KW-0472">Membrane</keyword>
<keyword evidence="15" id="KW-0966">Cell projection</keyword>
<proteinExistence type="inferred from homology"/>
<evidence type="ECO:0000256" key="3">
    <source>
        <dbReference type="ARBA" id="ARBA00010663"/>
    </source>
</evidence>
<keyword evidence="9" id="KW-0969">Cilium</keyword>
<gene>
    <name evidence="20" type="ORF">GHT06_013114</name>
</gene>
<feature type="transmembrane region" description="Helical" evidence="18">
    <location>
        <begin position="177"/>
        <end position="195"/>
    </location>
</feature>
<feature type="transmembrane region" description="Helical" evidence="18">
    <location>
        <begin position="46"/>
        <end position="72"/>
    </location>
</feature>
<evidence type="ECO:0000256" key="16">
    <source>
        <dbReference type="RuleBase" id="RU000688"/>
    </source>
</evidence>
<dbReference type="PROSITE" id="PS50262">
    <property type="entry name" value="G_PROTEIN_RECEP_F1_2"/>
    <property type="match status" value="1"/>
</dbReference>
<evidence type="ECO:0000313" key="21">
    <source>
        <dbReference type="Proteomes" id="UP000820818"/>
    </source>
</evidence>
<keyword evidence="7 18" id="KW-1133">Transmembrane helix</keyword>
<dbReference type="AlphaFoldDB" id="A0AAD5KYU7"/>
<evidence type="ECO:0000256" key="1">
    <source>
        <dbReference type="ARBA" id="ARBA00004309"/>
    </source>
</evidence>
<protein>
    <recommendedName>
        <fullName evidence="19">G-protein coupled receptors family 1 profile domain-containing protein</fullName>
    </recommendedName>
</protein>
<evidence type="ECO:0000256" key="18">
    <source>
        <dbReference type="SAM" id="Phobius"/>
    </source>
</evidence>
<keyword evidence="6 16" id="KW-0812">Transmembrane</keyword>
<evidence type="ECO:0000256" key="7">
    <source>
        <dbReference type="ARBA" id="ARBA00022989"/>
    </source>
</evidence>
<dbReference type="Gene3D" id="1.20.1070.10">
    <property type="entry name" value="Rhodopsin 7-helix transmembrane proteins"/>
    <property type="match status" value="1"/>
</dbReference>
<evidence type="ECO:0000256" key="2">
    <source>
        <dbReference type="ARBA" id="ARBA00004651"/>
    </source>
</evidence>
<dbReference type="InterPro" id="IPR000276">
    <property type="entry name" value="GPCR_Rhodpsn"/>
</dbReference>
<name>A0AAD5KYU7_9CRUS</name>
<feature type="domain" description="G-protein coupled receptors family 1 profile" evidence="19">
    <location>
        <begin position="63"/>
        <end position="542"/>
    </location>
</feature>
<dbReference type="PROSITE" id="PS00237">
    <property type="entry name" value="G_PROTEIN_RECEP_F1_1"/>
    <property type="match status" value="1"/>
</dbReference>
<evidence type="ECO:0000256" key="15">
    <source>
        <dbReference type="ARBA" id="ARBA00023273"/>
    </source>
</evidence>
<feature type="transmembrane region" description="Helical" evidence="18">
    <location>
        <begin position="84"/>
        <end position="105"/>
    </location>
</feature>
<feature type="transmembrane region" description="Helical" evidence="18">
    <location>
        <begin position="474"/>
        <end position="496"/>
    </location>
</feature>
<evidence type="ECO:0000256" key="8">
    <source>
        <dbReference type="ARBA" id="ARBA00023040"/>
    </source>
</evidence>
<keyword evidence="21" id="KW-1185">Reference proteome</keyword>
<accession>A0AAD5KYU7</accession>
<comment type="caution">
    <text evidence="20">The sequence shown here is derived from an EMBL/GenBank/DDBJ whole genome shotgun (WGS) entry which is preliminary data.</text>
</comment>
<keyword evidence="4" id="KW-0217">Developmental protein</keyword>
<dbReference type="Pfam" id="PF00001">
    <property type="entry name" value="7tm_1"/>
    <property type="match status" value="2"/>
</dbReference>
<dbReference type="SUPFAM" id="SSF81321">
    <property type="entry name" value="Family A G protein-coupled receptor-like"/>
    <property type="match status" value="2"/>
</dbReference>
<reference evidence="20 21" key="1">
    <citation type="submission" date="2022-05" db="EMBL/GenBank/DDBJ databases">
        <title>A multi-omics perspective on studying reproductive biology in Daphnia sinensis.</title>
        <authorList>
            <person name="Jia J."/>
        </authorList>
    </citation>
    <scope>NUCLEOTIDE SEQUENCE [LARGE SCALE GENOMIC DNA]</scope>
    <source>
        <strain evidence="20 21">WSL</strain>
    </source>
</reference>
<feature type="transmembrane region" description="Helical" evidence="18">
    <location>
        <begin position="216"/>
        <end position="236"/>
    </location>
</feature>
<evidence type="ECO:0000256" key="11">
    <source>
        <dbReference type="ARBA" id="ARBA00023157"/>
    </source>
</evidence>
<comment type="similarity">
    <text evidence="3 16">Belongs to the G-protein coupled receptor 1 family.</text>
</comment>
<evidence type="ECO:0000256" key="14">
    <source>
        <dbReference type="ARBA" id="ARBA00023224"/>
    </source>
</evidence>
<dbReference type="PANTHER" id="PTHR22752:SF10">
    <property type="entry name" value="G-PROTEIN COUPLED RECEPTOR 161"/>
    <property type="match status" value="1"/>
</dbReference>
<organism evidence="20 21">
    <name type="scientific">Daphnia sinensis</name>
    <dbReference type="NCBI Taxonomy" id="1820382"/>
    <lineage>
        <taxon>Eukaryota</taxon>
        <taxon>Metazoa</taxon>
        <taxon>Ecdysozoa</taxon>
        <taxon>Arthropoda</taxon>
        <taxon>Crustacea</taxon>
        <taxon>Branchiopoda</taxon>
        <taxon>Diplostraca</taxon>
        <taxon>Cladocera</taxon>
        <taxon>Anomopoda</taxon>
        <taxon>Daphniidae</taxon>
        <taxon>Daphnia</taxon>
        <taxon>Daphnia similis group</taxon>
    </lineage>
</organism>
<comment type="subcellular location">
    <subcellularLocation>
        <location evidence="2">Cell membrane</location>
        <topology evidence="2">Multi-pass membrane protein</topology>
    </subcellularLocation>
    <subcellularLocation>
        <location evidence="1">Cell projection</location>
        <location evidence="1">Cilium membrane</location>
    </subcellularLocation>
</comment>
<dbReference type="GO" id="GO:0004930">
    <property type="term" value="F:G protein-coupled receptor activity"/>
    <property type="evidence" value="ECO:0007669"/>
    <property type="project" value="UniProtKB-KW"/>
</dbReference>
<keyword evidence="12 16" id="KW-0675">Receptor</keyword>
<dbReference type="GO" id="GO:0005768">
    <property type="term" value="C:endosome"/>
    <property type="evidence" value="ECO:0007669"/>
    <property type="project" value="TreeGrafter"/>
</dbReference>
<sequence>MWSSYSVTGPPPVTGTANGNNSESGGEDSSHVVDGGTDSDPLLGLVALQLTVLVFISAVGTFANALVFAVFYRRPSLRTISNRFVLSLIMANLTSAAVSIPGHVYQLLIKPLHQEQRERFQGHHQFHHHYQSVVVNNGVNADSSIAEDVTYIMGRLVDDSTSSWLSSWHWHKQGLDGLTVLVSLASVLSILLISLDRYYAVNSPLHYSIIVTRQKSMAMIALVWMVAAILSAPVWAGSVLLQHYAPITNSMRTPHYSSTSHSNNKDSVFDNSALVNNETLYGGSDGEQFNINSSRDQQNQQQYLMNLCYSISLILFGFVWPLAALCWLYLRMYEAALKNSARTRRQSLCSNTNNNANAMDGTVGAAAVAAASTVAATASSNADPSFSSYGTTNMAASHQTLADAITSVTTTAAALASENQASMRLLAAASAAAASASTPHRHRSNRYWMRLNGMQQQLLRLFWREQGRPLRTTAMVISSFTCCWLPFFVWLLPFQIHPSLIATTSPTLENVEPRPTVTAASAGIFLARLAAFSNVLISPAIYVYRNQVAQREAGRVLLLLFCPLRHHRGQSTRYNSHDIATPLVMGGLGVGGMTTSQLHHPHSGESRLRRNSNAVNSSRRSSSLVTNNSTDSPSRKGSEEPMTVLALAQATVVNWRGRSGSTDCRLLTRNNGAGLLADEASVAQQQPILCVVPSPQLAARQRRLSNNKSRASIPGACCTYSLDRRPSTSSSHMDAHPPIEMRQRSQTISEARLTSSSRLREHPAALSPHISRVDPLTRAEGVATNTSFPNVITPGATASTTSSCVPNDRSRSKKRHTSSSTTAAAAAAAAAAVAAAELKALNHPLAYYPSLDFFDIGLEDYGRRSATSSFSRFIQQQPAPLIPPTVSSFPQQQTTTSAMAVPLAHTVSQSVGNNGGRRRRTCSFSKVMSRGSKQQTSANTRWPAVFGSASKQQQQEILARSSASSMPSVQQIPSLVTAV</sequence>
<evidence type="ECO:0000256" key="17">
    <source>
        <dbReference type="SAM" id="MobiDB-lite"/>
    </source>
</evidence>
<evidence type="ECO:0000313" key="20">
    <source>
        <dbReference type="EMBL" id="KAI9562149.1"/>
    </source>
</evidence>
<dbReference type="PANTHER" id="PTHR22752">
    <property type="entry name" value="G PROTEIN-COUPLED RECEPTOR"/>
    <property type="match status" value="1"/>
</dbReference>
<evidence type="ECO:0000256" key="10">
    <source>
        <dbReference type="ARBA" id="ARBA00023136"/>
    </source>
</evidence>
<evidence type="ECO:0000256" key="4">
    <source>
        <dbReference type="ARBA" id="ARBA00022473"/>
    </source>
</evidence>
<keyword evidence="14 16" id="KW-0807">Transducer</keyword>
<dbReference type="GO" id="GO:0060170">
    <property type="term" value="C:ciliary membrane"/>
    <property type="evidence" value="ECO:0007669"/>
    <property type="project" value="UniProtKB-SubCell"/>
</dbReference>
<keyword evidence="11" id="KW-1015">Disulfide bond</keyword>
<keyword evidence="5" id="KW-1003">Cell membrane</keyword>
<feature type="compositionally biased region" description="Polar residues" evidence="17">
    <location>
        <begin position="787"/>
        <end position="805"/>
    </location>
</feature>
<dbReference type="EMBL" id="WJBH02000003">
    <property type="protein sequence ID" value="KAI9562149.1"/>
    <property type="molecule type" value="Genomic_DNA"/>
</dbReference>
<evidence type="ECO:0000256" key="5">
    <source>
        <dbReference type="ARBA" id="ARBA00022475"/>
    </source>
</evidence>
<dbReference type="InterPro" id="IPR017452">
    <property type="entry name" value="GPCR_Rhodpsn_7TM"/>
</dbReference>
<dbReference type="PRINTS" id="PR00237">
    <property type="entry name" value="GPCRRHODOPSN"/>
</dbReference>
<feature type="region of interest" description="Disordered" evidence="17">
    <location>
        <begin position="787"/>
        <end position="820"/>
    </location>
</feature>
<evidence type="ECO:0000256" key="13">
    <source>
        <dbReference type="ARBA" id="ARBA00023180"/>
    </source>
</evidence>
<feature type="transmembrane region" description="Helical" evidence="18">
    <location>
        <begin position="303"/>
        <end position="330"/>
    </location>
</feature>
<keyword evidence="13" id="KW-0325">Glycoprotein</keyword>
<evidence type="ECO:0000256" key="12">
    <source>
        <dbReference type="ARBA" id="ARBA00023170"/>
    </source>
</evidence>
<evidence type="ECO:0000256" key="9">
    <source>
        <dbReference type="ARBA" id="ARBA00023069"/>
    </source>
</evidence>